<protein>
    <submittedName>
        <fullName evidence="1">Uncharacterized protein</fullName>
    </submittedName>
</protein>
<gene>
    <name evidence="1" type="ORF">DPMN_108529</name>
</gene>
<sequence>MANMDLQYILLDPNARVSYDKGVYQTCLLMLVLKLSQKTPTYETKFEELVIKDVYVELQMPLRRCIRQVIYVDTNQANDRRSMIKPFSQLQIFLRDTKGDPKFASWYDVIPKQKGKKTVNVEADELPETENVNDQEDNSVPIMMKFEAKW</sequence>
<dbReference type="Proteomes" id="UP000828390">
    <property type="component" value="Unassembled WGS sequence"/>
</dbReference>
<evidence type="ECO:0000313" key="2">
    <source>
        <dbReference type="Proteomes" id="UP000828390"/>
    </source>
</evidence>
<comment type="caution">
    <text evidence="1">The sequence shown here is derived from an EMBL/GenBank/DDBJ whole genome shotgun (WGS) entry which is preliminary data.</text>
</comment>
<reference evidence="1" key="1">
    <citation type="journal article" date="2019" name="bioRxiv">
        <title>The Genome of the Zebra Mussel, Dreissena polymorpha: A Resource for Invasive Species Research.</title>
        <authorList>
            <person name="McCartney M.A."/>
            <person name="Auch B."/>
            <person name="Kono T."/>
            <person name="Mallez S."/>
            <person name="Zhang Y."/>
            <person name="Obille A."/>
            <person name="Becker A."/>
            <person name="Abrahante J.E."/>
            <person name="Garbe J."/>
            <person name="Badalamenti J.P."/>
            <person name="Herman A."/>
            <person name="Mangelson H."/>
            <person name="Liachko I."/>
            <person name="Sullivan S."/>
            <person name="Sone E.D."/>
            <person name="Koren S."/>
            <person name="Silverstein K.A.T."/>
            <person name="Beckman K.B."/>
            <person name="Gohl D.M."/>
        </authorList>
    </citation>
    <scope>NUCLEOTIDE SEQUENCE</scope>
    <source>
        <strain evidence="1">Duluth1</strain>
        <tissue evidence="1">Whole animal</tissue>
    </source>
</reference>
<evidence type="ECO:0000313" key="1">
    <source>
        <dbReference type="EMBL" id="KAH3835182.1"/>
    </source>
</evidence>
<dbReference type="EMBL" id="JAIWYP010000004">
    <property type="protein sequence ID" value="KAH3835182.1"/>
    <property type="molecule type" value="Genomic_DNA"/>
</dbReference>
<name>A0A9D4K999_DREPO</name>
<reference evidence="1" key="2">
    <citation type="submission" date="2020-11" db="EMBL/GenBank/DDBJ databases">
        <authorList>
            <person name="McCartney M.A."/>
            <person name="Auch B."/>
            <person name="Kono T."/>
            <person name="Mallez S."/>
            <person name="Becker A."/>
            <person name="Gohl D.M."/>
            <person name="Silverstein K.A.T."/>
            <person name="Koren S."/>
            <person name="Bechman K.B."/>
            <person name="Herman A."/>
            <person name="Abrahante J.E."/>
            <person name="Garbe J."/>
        </authorList>
    </citation>
    <scope>NUCLEOTIDE SEQUENCE</scope>
    <source>
        <strain evidence="1">Duluth1</strain>
        <tissue evidence="1">Whole animal</tissue>
    </source>
</reference>
<proteinExistence type="predicted"/>
<keyword evidence="2" id="KW-1185">Reference proteome</keyword>
<accession>A0A9D4K999</accession>
<organism evidence="1 2">
    <name type="scientific">Dreissena polymorpha</name>
    <name type="common">Zebra mussel</name>
    <name type="synonym">Mytilus polymorpha</name>
    <dbReference type="NCBI Taxonomy" id="45954"/>
    <lineage>
        <taxon>Eukaryota</taxon>
        <taxon>Metazoa</taxon>
        <taxon>Spiralia</taxon>
        <taxon>Lophotrochozoa</taxon>
        <taxon>Mollusca</taxon>
        <taxon>Bivalvia</taxon>
        <taxon>Autobranchia</taxon>
        <taxon>Heteroconchia</taxon>
        <taxon>Euheterodonta</taxon>
        <taxon>Imparidentia</taxon>
        <taxon>Neoheterodontei</taxon>
        <taxon>Myida</taxon>
        <taxon>Dreissenoidea</taxon>
        <taxon>Dreissenidae</taxon>
        <taxon>Dreissena</taxon>
    </lineage>
</organism>
<dbReference type="AlphaFoldDB" id="A0A9D4K999"/>